<dbReference type="Pfam" id="PF13614">
    <property type="entry name" value="AAA_31"/>
    <property type="match status" value="1"/>
</dbReference>
<dbReference type="PATRIC" id="fig|1423769.4.peg.179"/>
<dbReference type="SUPFAM" id="SSF52540">
    <property type="entry name" value="P-loop containing nucleoside triphosphate hydrolases"/>
    <property type="match status" value="1"/>
</dbReference>
<dbReference type="InterPro" id="IPR027417">
    <property type="entry name" value="P-loop_NTPase"/>
</dbReference>
<reference evidence="2 3" key="1">
    <citation type="journal article" date="2015" name="Genome Announc.">
        <title>Expanding the biotechnology potential of lactobacilli through comparative genomics of 213 strains and associated genera.</title>
        <authorList>
            <person name="Sun Z."/>
            <person name="Harris H.M."/>
            <person name="McCann A."/>
            <person name="Guo C."/>
            <person name="Argimon S."/>
            <person name="Zhang W."/>
            <person name="Yang X."/>
            <person name="Jeffery I.B."/>
            <person name="Cooney J.C."/>
            <person name="Kagawa T.F."/>
            <person name="Liu W."/>
            <person name="Song Y."/>
            <person name="Salvetti E."/>
            <person name="Wrobel A."/>
            <person name="Rasinkangas P."/>
            <person name="Parkhill J."/>
            <person name="Rea M.C."/>
            <person name="O'Sullivan O."/>
            <person name="Ritari J."/>
            <person name="Douillard F.P."/>
            <person name="Paul Ross R."/>
            <person name="Yang R."/>
            <person name="Briner A.E."/>
            <person name="Felis G.E."/>
            <person name="de Vos W.M."/>
            <person name="Barrangou R."/>
            <person name="Klaenhammer T.R."/>
            <person name="Caufield P.W."/>
            <person name="Cui Y."/>
            <person name="Zhang H."/>
            <person name="O'Toole P.W."/>
        </authorList>
    </citation>
    <scope>NUCLEOTIDE SEQUENCE [LARGE SCALE GENOMIC DNA]</scope>
    <source>
        <strain evidence="2 3">DSM 13343</strain>
    </source>
</reference>
<feature type="domain" description="AAA" evidence="1">
    <location>
        <begin position="5"/>
        <end position="175"/>
    </location>
</feature>
<name>A0A0R1QZM1_9LACO</name>
<organism evidence="2 3">
    <name type="scientific">Lacticaseibacillus manihotivorans DSM 13343 = JCM 12514</name>
    <dbReference type="NCBI Taxonomy" id="1423769"/>
    <lineage>
        <taxon>Bacteria</taxon>
        <taxon>Bacillati</taxon>
        <taxon>Bacillota</taxon>
        <taxon>Bacilli</taxon>
        <taxon>Lactobacillales</taxon>
        <taxon>Lactobacillaceae</taxon>
        <taxon>Lacticaseibacillus</taxon>
    </lineage>
</organism>
<proteinExistence type="predicted"/>
<dbReference type="Proteomes" id="UP000051790">
    <property type="component" value="Unassembled WGS sequence"/>
</dbReference>
<keyword evidence="3" id="KW-1185">Reference proteome</keyword>
<evidence type="ECO:0000313" key="2">
    <source>
        <dbReference type="EMBL" id="KRL48180.1"/>
    </source>
</evidence>
<dbReference type="RefSeq" id="WP_054719926.1">
    <property type="nucleotide sequence ID" value="NZ_AZEU01000087.1"/>
</dbReference>
<dbReference type="InterPro" id="IPR050678">
    <property type="entry name" value="DNA_Partitioning_ATPase"/>
</dbReference>
<dbReference type="InterPro" id="IPR025669">
    <property type="entry name" value="AAA_dom"/>
</dbReference>
<dbReference type="OrthoDB" id="9791162at2"/>
<evidence type="ECO:0000313" key="3">
    <source>
        <dbReference type="Proteomes" id="UP000051790"/>
    </source>
</evidence>
<evidence type="ECO:0000259" key="1">
    <source>
        <dbReference type="Pfam" id="PF13614"/>
    </source>
</evidence>
<gene>
    <name evidence="2" type="ORF">FD01_GL000163</name>
</gene>
<sequence length="273" mass="30912">MAEPKIVTVLSTKGGTGKTTQTYNFGLWLGTQGYKVLLIDHDHQCNLTQTFGIFDASNTVAGIYDNEFKEPKPIHDVAENVDLIAGSMHLGTIGETLINKTMKEFILFNWLDENYDRYNISSYDYIILDSHPDLSIIQKNAVMISNHIMSFIEPSQYGGFDAMDSLGTRLEEFKNEARDPRTKDSYVTADIFFVANKIAYNTSTSHEFRETVAQMKDVVAEIPLREVFNRSTIEHKMIFEYEKAPLTDGAKIFFAGVHTAYADMKAAIDKEEK</sequence>
<dbReference type="CDD" id="cd02042">
    <property type="entry name" value="ParAB_family"/>
    <property type="match status" value="1"/>
</dbReference>
<accession>A0A0R1QZM1</accession>
<dbReference type="PANTHER" id="PTHR13696:SF99">
    <property type="entry name" value="COBYRINIC ACID AC-DIAMIDE SYNTHASE"/>
    <property type="match status" value="1"/>
</dbReference>
<comment type="caution">
    <text evidence="2">The sequence shown here is derived from an EMBL/GenBank/DDBJ whole genome shotgun (WGS) entry which is preliminary data.</text>
</comment>
<dbReference type="EMBL" id="AZEU01000087">
    <property type="protein sequence ID" value="KRL48180.1"/>
    <property type="molecule type" value="Genomic_DNA"/>
</dbReference>
<dbReference type="Gene3D" id="3.40.50.300">
    <property type="entry name" value="P-loop containing nucleotide triphosphate hydrolases"/>
    <property type="match status" value="1"/>
</dbReference>
<dbReference type="AlphaFoldDB" id="A0A0R1QZM1"/>
<dbReference type="PANTHER" id="PTHR13696">
    <property type="entry name" value="P-LOOP CONTAINING NUCLEOSIDE TRIPHOSPHATE HYDROLASE"/>
    <property type="match status" value="1"/>
</dbReference>
<protein>
    <submittedName>
        <fullName evidence="2">Chromosome partitioning atpase</fullName>
    </submittedName>
</protein>